<feature type="non-terminal residue" evidence="1">
    <location>
        <position position="96"/>
    </location>
</feature>
<dbReference type="AlphaFoldDB" id="A0A0F8ZMY7"/>
<protein>
    <recommendedName>
        <fullName evidence="2">DUF1573 domain-containing protein</fullName>
    </recommendedName>
</protein>
<dbReference type="Pfam" id="PF07610">
    <property type="entry name" value="DUF1573"/>
    <property type="match status" value="1"/>
</dbReference>
<dbReference type="InterPro" id="IPR011467">
    <property type="entry name" value="DUF1573"/>
</dbReference>
<reference evidence="1" key="1">
    <citation type="journal article" date="2015" name="Nature">
        <title>Complex archaea that bridge the gap between prokaryotes and eukaryotes.</title>
        <authorList>
            <person name="Spang A."/>
            <person name="Saw J.H."/>
            <person name="Jorgensen S.L."/>
            <person name="Zaremba-Niedzwiedzka K."/>
            <person name="Martijn J."/>
            <person name="Lind A.E."/>
            <person name="van Eijk R."/>
            <person name="Schleper C."/>
            <person name="Guy L."/>
            <person name="Ettema T.J."/>
        </authorList>
    </citation>
    <scope>NUCLEOTIDE SEQUENCE</scope>
</reference>
<name>A0A0F8ZMY7_9ZZZZ</name>
<dbReference type="EMBL" id="LAZR01047015">
    <property type="protein sequence ID" value="KKK95197.1"/>
    <property type="molecule type" value="Genomic_DNA"/>
</dbReference>
<organism evidence="1">
    <name type="scientific">marine sediment metagenome</name>
    <dbReference type="NCBI Taxonomy" id="412755"/>
    <lineage>
        <taxon>unclassified sequences</taxon>
        <taxon>metagenomes</taxon>
        <taxon>ecological metagenomes</taxon>
    </lineage>
</organism>
<evidence type="ECO:0000313" key="1">
    <source>
        <dbReference type="EMBL" id="KKK95197.1"/>
    </source>
</evidence>
<proteinExistence type="predicted"/>
<sequence>MPWFTIIKALFIVSTWAKKALKDGNVSYKFEVKNEGEESVIIEKVYTSCMCTTAYIINNSGKKYGAFGMPGHAPSKTNIEIGPGESAVVEAIFDPK</sequence>
<gene>
    <name evidence="1" type="ORF">LCGC14_2675250</name>
</gene>
<accession>A0A0F8ZMY7</accession>
<dbReference type="InterPro" id="IPR013783">
    <property type="entry name" value="Ig-like_fold"/>
</dbReference>
<comment type="caution">
    <text evidence="1">The sequence shown here is derived from an EMBL/GenBank/DDBJ whole genome shotgun (WGS) entry which is preliminary data.</text>
</comment>
<dbReference type="Gene3D" id="2.60.40.10">
    <property type="entry name" value="Immunoglobulins"/>
    <property type="match status" value="1"/>
</dbReference>
<evidence type="ECO:0008006" key="2">
    <source>
        <dbReference type="Google" id="ProtNLM"/>
    </source>
</evidence>